<gene>
    <name evidence="1" type="ORF">ECRASSUSDP1_LOCUS29175</name>
</gene>
<dbReference type="AlphaFoldDB" id="A0AAD1YD53"/>
<comment type="caution">
    <text evidence="1">The sequence shown here is derived from an EMBL/GenBank/DDBJ whole genome shotgun (WGS) entry which is preliminary data.</text>
</comment>
<keyword evidence="2" id="KW-1185">Reference proteome</keyword>
<name>A0AAD1YD53_EUPCR</name>
<sequence length="153" mass="17033">MDKYSYEEENLSEELLDEKACILSVNMPNNIDANMSKPLFSSKMRVTKEAKYKSLTSSKYNPSPISKMSVAQEKKYCETFTKASSNNCSDSSFSESCLQRDIKALLRKAIKIRKDSHPSPEVQVSPGDKSIADWKIYAKGVSVTDCQAPSAAN</sequence>
<organism evidence="1 2">
    <name type="scientific">Euplotes crassus</name>
    <dbReference type="NCBI Taxonomy" id="5936"/>
    <lineage>
        <taxon>Eukaryota</taxon>
        <taxon>Sar</taxon>
        <taxon>Alveolata</taxon>
        <taxon>Ciliophora</taxon>
        <taxon>Intramacronucleata</taxon>
        <taxon>Spirotrichea</taxon>
        <taxon>Hypotrichia</taxon>
        <taxon>Euplotida</taxon>
        <taxon>Euplotidae</taxon>
        <taxon>Moneuplotes</taxon>
    </lineage>
</organism>
<evidence type="ECO:0000313" key="2">
    <source>
        <dbReference type="Proteomes" id="UP001295684"/>
    </source>
</evidence>
<protein>
    <submittedName>
        <fullName evidence="1">Uncharacterized protein</fullName>
    </submittedName>
</protein>
<accession>A0AAD1YD53</accession>
<reference evidence="1" key="1">
    <citation type="submission" date="2023-07" db="EMBL/GenBank/DDBJ databases">
        <authorList>
            <consortium name="AG Swart"/>
            <person name="Singh M."/>
            <person name="Singh A."/>
            <person name="Seah K."/>
            <person name="Emmerich C."/>
        </authorList>
    </citation>
    <scope>NUCLEOTIDE SEQUENCE</scope>
    <source>
        <strain evidence="1">DP1</strain>
    </source>
</reference>
<evidence type="ECO:0000313" key="1">
    <source>
        <dbReference type="EMBL" id="CAI2387542.1"/>
    </source>
</evidence>
<dbReference type="Proteomes" id="UP001295684">
    <property type="component" value="Unassembled WGS sequence"/>
</dbReference>
<dbReference type="EMBL" id="CAMPGE010030043">
    <property type="protein sequence ID" value="CAI2387542.1"/>
    <property type="molecule type" value="Genomic_DNA"/>
</dbReference>
<proteinExistence type="predicted"/>